<reference evidence="2 3" key="1">
    <citation type="journal article" date="2009" name="Stand. Genomic Sci.">
        <title>Complete genome sequence of Stackebrandtia nassauensis type strain (LLR-40K-21).</title>
        <authorList>
            <person name="Munk C."/>
            <person name="Lapidus A."/>
            <person name="Copeland A."/>
            <person name="Jando M."/>
            <person name="Mayilraj S."/>
            <person name="Glavina Del Rio T."/>
            <person name="Nolan M."/>
            <person name="Chen F."/>
            <person name="Lucas S."/>
            <person name="Tice H."/>
            <person name="Cheng J.F."/>
            <person name="Han C."/>
            <person name="Detter J.C."/>
            <person name="Bruce D."/>
            <person name="Goodwin L."/>
            <person name="Chain P."/>
            <person name="Pitluck S."/>
            <person name="Goker M."/>
            <person name="Ovchinikova G."/>
            <person name="Pati A."/>
            <person name="Ivanova N."/>
            <person name="Mavromatis K."/>
            <person name="Chen A."/>
            <person name="Palaniappan K."/>
            <person name="Land M."/>
            <person name="Hauser L."/>
            <person name="Chang Y.J."/>
            <person name="Jeffries C.D."/>
            <person name="Bristow J."/>
            <person name="Eisen J.A."/>
            <person name="Markowitz V."/>
            <person name="Hugenholtz P."/>
            <person name="Kyrpides N.C."/>
            <person name="Klenk H.P."/>
        </authorList>
    </citation>
    <scope>NUCLEOTIDE SEQUENCE [LARGE SCALE GENOMIC DNA]</scope>
    <source>
        <strain evidence="3">DSM 44728 / CIP 108903 / NRRL B-16338 / NBRC 102104 / LLR-40K-21</strain>
    </source>
</reference>
<feature type="transmembrane region" description="Helical" evidence="1">
    <location>
        <begin position="60"/>
        <end position="79"/>
    </location>
</feature>
<sequence length="152" mass="16579">MPADSPVRREPTVWTRRLQLLTAVYSVVTTVGTAIVLGYVTPEVLAERTTASAAEIDGFLPGFRAVGVTFLVLNALGIAALWNRRWIFWVAMLTNLAQAVGFFTVDFETTGMRDLAVLGTWITDGGGGLLGLVLLGFLIRYRSAWAYRRVAG</sequence>
<dbReference type="eggNOG" id="ENOG5032QFV">
    <property type="taxonomic scope" value="Bacteria"/>
</dbReference>
<evidence type="ECO:0000256" key="1">
    <source>
        <dbReference type="SAM" id="Phobius"/>
    </source>
</evidence>
<keyword evidence="1" id="KW-0812">Transmembrane</keyword>
<feature type="transmembrane region" description="Helical" evidence="1">
    <location>
        <begin position="117"/>
        <end position="139"/>
    </location>
</feature>
<gene>
    <name evidence="2" type="ordered locus">Snas_5745</name>
</gene>
<protein>
    <submittedName>
        <fullName evidence="2">Uncharacterized protein</fullName>
    </submittedName>
</protein>
<dbReference type="AlphaFoldDB" id="D3PY46"/>
<evidence type="ECO:0000313" key="3">
    <source>
        <dbReference type="Proteomes" id="UP000000844"/>
    </source>
</evidence>
<dbReference type="HOGENOM" id="CLU_1721236_0_0_11"/>
<dbReference type="RefSeq" id="WP_013020946.1">
    <property type="nucleotide sequence ID" value="NC_013947.1"/>
</dbReference>
<evidence type="ECO:0000313" key="2">
    <source>
        <dbReference type="EMBL" id="ADD45375.1"/>
    </source>
</evidence>
<keyword evidence="3" id="KW-1185">Reference proteome</keyword>
<accession>D3PY46</accession>
<proteinExistence type="predicted"/>
<keyword evidence="1" id="KW-1133">Transmembrane helix</keyword>
<keyword evidence="1" id="KW-0472">Membrane</keyword>
<dbReference type="KEGG" id="sna:Snas_5745"/>
<feature type="transmembrane region" description="Helical" evidence="1">
    <location>
        <begin position="86"/>
        <end position="105"/>
    </location>
</feature>
<dbReference type="STRING" id="446470.Snas_5745"/>
<feature type="transmembrane region" description="Helical" evidence="1">
    <location>
        <begin position="20"/>
        <end position="40"/>
    </location>
</feature>
<dbReference type="EMBL" id="CP001778">
    <property type="protein sequence ID" value="ADD45375.1"/>
    <property type="molecule type" value="Genomic_DNA"/>
</dbReference>
<organism evidence="2 3">
    <name type="scientific">Stackebrandtia nassauensis (strain DSM 44728 / CIP 108903 / NRRL B-16338 / NBRC 102104 / LLR-40K-21)</name>
    <dbReference type="NCBI Taxonomy" id="446470"/>
    <lineage>
        <taxon>Bacteria</taxon>
        <taxon>Bacillati</taxon>
        <taxon>Actinomycetota</taxon>
        <taxon>Actinomycetes</taxon>
        <taxon>Glycomycetales</taxon>
        <taxon>Glycomycetaceae</taxon>
        <taxon>Stackebrandtia</taxon>
    </lineage>
</organism>
<dbReference type="OrthoDB" id="3543536at2"/>
<dbReference type="Proteomes" id="UP000000844">
    <property type="component" value="Chromosome"/>
</dbReference>
<name>D3PY46_STANL</name>